<name>A0A8J4XX86_CHIOP</name>
<dbReference type="Proteomes" id="UP000770661">
    <property type="component" value="Unassembled WGS sequence"/>
</dbReference>
<feature type="compositionally biased region" description="Low complexity" evidence="1">
    <location>
        <begin position="262"/>
        <end position="275"/>
    </location>
</feature>
<feature type="compositionally biased region" description="Gly residues" evidence="1">
    <location>
        <begin position="210"/>
        <end position="223"/>
    </location>
</feature>
<protein>
    <submittedName>
        <fullName evidence="2">Uncharacterized protein</fullName>
    </submittedName>
</protein>
<gene>
    <name evidence="2" type="ORF">GWK47_012489</name>
</gene>
<feature type="region of interest" description="Disordered" evidence="1">
    <location>
        <begin position="52"/>
        <end position="131"/>
    </location>
</feature>
<sequence>MAEGKVVVPLHLVTQEDAQTFLTSQSTLSELRQRPVDELRLVGAALRHCLSQHSSSQPNTGVYHRDHRETRPDTSAVTSHHVYPTRSAPHSSPTELSPSSHGASPPPLKSVVSHFQSKEVQSGHQSASEEGIPLGYGRVAWRRGDGESPASLVTLPGAAGCGYVMCQRGGGVARSTPNITSRVWRTMRAALPSRPLSSPPPAGWAAGPGRPQGGGGGGAGGSALAGLPEERGSQADSWLKPLSQPALFPVAPGITLHATGVQSPQTHSSPQPQTTGVFPYTRH</sequence>
<proteinExistence type="predicted"/>
<keyword evidence="3" id="KW-1185">Reference proteome</keyword>
<dbReference type="AlphaFoldDB" id="A0A8J4XX86"/>
<feature type="compositionally biased region" description="Polar residues" evidence="1">
    <location>
        <begin position="113"/>
        <end position="128"/>
    </location>
</feature>
<organism evidence="2 3">
    <name type="scientific">Chionoecetes opilio</name>
    <name type="common">Atlantic snow crab</name>
    <name type="synonym">Cancer opilio</name>
    <dbReference type="NCBI Taxonomy" id="41210"/>
    <lineage>
        <taxon>Eukaryota</taxon>
        <taxon>Metazoa</taxon>
        <taxon>Ecdysozoa</taxon>
        <taxon>Arthropoda</taxon>
        <taxon>Crustacea</taxon>
        <taxon>Multicrustacea</taxon>
        <taxon>Malacostraca</taxon>
        <taxon>Eumalacostraca</taxon>
        <taxon>Eucarida</taxon>
        <taxon>Decapoda</taxon>
        <taxon>Pleocyemata</taxon>
        <taxon>Brachyura</taxon>
        <taxon>Eubrachyura</taxon>
        <taxon>Majoidea</taxon>
        <taxon>Majidae</taxon>
        <taxon>Chionoecetes</taxon>
    </lineage>
</organism>
<evidence type="ECO:0000256" key="1">
    <source>
        <dbReference type="SAM" id="MobiDB-lite"/>
    </source>
</evidence>
<feature type="compositionally biased region" description="Polar residues" evidence="1">
    <location>
        <begin position="88"/>
        <end position="102"/>
    </location>
</feature>
<feature type="region of interest" description="Disordered" evidence="1">
    <location>
        <begin position="258"/>
        <end position="283"/>
    </location>
</feature>
<dbReference type="EMBL" id="JACEEZ010019924">
    <property type="protein sequence ID" value="KAG0715197.1"/>
    <property type="molecule type" value="Genomic_DNA"/>
</dbReference>
<accession>A0A8J4XX86</accession>
<comment type="caution">
    <text evidence="2">The sequence shown here is derived from an EMBL/GenBank/DDBJ whole genome shotgun (WGS) entry which is preliminary data.</text>
</comment>
<feature type="region of interest" description="Disordered" evidence="1">
    <location>
        <begin position="192"/>
        <end position="235"/>
    </location>
</feature>
<reference evidence="2" key="1">
    <citation type="submission" date="2020-07" db="EMBL/GenBank/DDBJ databases">
        <title>The High-quality genome of the commercially important snow crab, Chionoecetes opilio.</title>
        <authorList>
            <person name="Jeong J.-H."/>
            <person name="Ryu S."/>
        </authorList>
    </citation>
    <scope>NUCLEOTIDE SEQUENCE</scope>
    <source>
        <strain evidence="2">MADBK_172401_WGS</strain>
        <tissue evidence="2">Digestive gland</tissue>
    </source>
</reference>
<feature type="compositionally biased region" description="Basic and acidic residues" evidence="1">
    <location>
        <begin position="63"/>
        <end position="72"/>
    </location>
</feature>
<evidence type="ECO:0000313" key="2">
    <source>
        <dbReference type="EMBL" id="KAG0715197.1"/>
    </source>
</evidence>
<evidence type="ECO:0000313" key="3">
    <source>
        <dbReference type="Proteomes" id="UP000770661"/>
    </source>
</evidence>